<gene>
    <name evidence="1" type="primary">AVEN_119198_1</name>
    <name evidence="1" type="ORF">TNCV_209091</name>
</gene>
<dbReference type="EMBL" id="BMAU01021355">
    <property type="protein sequence ID" value="GFY20277.1"/>
    <property type="molecule type" value="Genomic_DNA"/>
</dbReference>
<proteinExistence type="predicted"/>
<protein>
    <submittedName>
        <fullName evidence="1">Uncharacterized protein</fullName>
    </submittedName>
</protein>
<accession>A0A8X6T312</accession>
<organism evidence="1 2">
    <name type="scientific">Trichonephila clavipes</name>
    <name type="common">Golden silk orbweaver</name>
    <name type="synonym">Nephila clavipes</name>
    <dbReference type="NCBI Taxonomy" id="2585209"/>
    <lineage>
        <taxon>Eukaryota</taxon>
        <taxon>Metazoa</taxon>
        <taxon>Ecdysozoa</taxon>
        <taxon>Arthropoda</taxon>
        <taxon>Chelicerata</taxon>
        <taxon>Arachnida</taxon>
        <taxon>Araneae</taxon>
        <taxon>Araneomorphae</taxon>
        <taxon>Entelegynae</taxon>
        <taxon>Araneoidea</taxon>
        <taxon>Nephilidae</taxon>
        <taxon>Trichonephila</taxon>
    </lineage>
</organism>
<dbReference type="PANTHER" id="PTHR47331">
    <property type="entry name" value="PHD-TYPE DOMAIN-CONTAINING PROTEIN"/>
    <property type="match status" value="1"/>
</dbReference>
<dbReference type="AlphaFoldDB" id="A0A8X6T312"/>
<dbReference type="InterPro" id="IPR008042">
    <property type="entry name" value="Retrotrans_Pao"/>
</dbReference>
<name>A0A8X6T312_TRICX</name>
<dbReference type="PANTHER" id="PTHR47331:SF5">
    <property type="entry name" value="RIBONUCLEASE H"/>
    <property type="match status" value="1"/>
</dbReference>
<dbReference type="Pfam" id="PF05380">
    <property type="entry name" value="Peptidase_A17"/>
    <property type="match status" value="1"/>
</dbReference>
<dbReference type="Proteomes" id="UP000887159">
    <property type="component" value="Unassembled WGS sequence"/>
</dbReference>
<evidence type="ECO:0000313" key="1">
    <source>
        <dbReference type="EMBL" id="GFY20277.1"/>
    </source>
</evidence>
<keyword evidence="2" id="KW-1185">Reference proteome</keyword>
<sequence length="336" mass="38333">MCYGVAINRLLVEIAVHWFVMVGKELPFILVPKNPKGHVNEKTCEPVTNKHSGSTRARSDQWAMDMQNKLKSTLKGKISRIETFIANEETDSVEIKNKNTKRFILQAVGKIFDPLGLISPFTVRMKYLLQDLWKEEIQWDDPLPTHIEKEWKKWCEELSHLRSVKIPRLVLDCTLLEDDVEWHSFCDASKKAFGAAIYLRTKSRKGISVKLVTSKRGVAPFNCVILPRLELLGAVVSACKASKDLIVEKGPLTKIHSPRSFFGFDFVVFEGVEQKPPEERASDKLVRTAKAGSDVVQSGSPIFDDFFQHLRPYIGNNTANVVFQMVKRLWLIRIDH</sequence>
<evidence type="ECO:0000313" key="2">
    <source>
        <dbReference type="Proteomes" id="UP000887159"/>
    </source>
</evidence>
<reference evidence="1" key="1">
    <citation type="submission" date="2020-08" db="EMBL/GenBank/DDBJ databases">
        <title>Multicomponent nature underlies the extraordinary mechanical properties of spider dragline silk.</title>
        <authorList>
            <person name="Kono N."/>
            <person name="Nakamura H."/>
            <person name="Mori M."/>
            <person name="Yoshida Y."/>
            <person name="Ohtoshi R."/>
            <person name="Malay A.D."/>
            <person name="Moran D.A.P."/>
            <person name="Tomita M."/>
            <person name="Numata K."/>
            <person name="Arakawa K."/>
        </authorList>
    </citation>
    <scope>NUCLEOTIDE SEQUENCE</scope>
</reference>
<comment type="caution">
    <text evidence="1">The sequence shown here is derived from an EMBL/GenBank/DDBJ whole genome shotgun (WGS) entry which is preliminary data.</text>
</comment>